<dbReference type="SUPFAM" id="SSF55205">
    <property type="entry name" value="EPT/RTPC-like"/>
    <property type="match status" value="1"/>
</dbReference>
<organism evidence="17">
    <name type="scientific">marine sediment metagenome</name>
    <dbReference type="NCBI Taxonomy" id="412755"/>
    <lineage>
        <taxon>unclassified sequences</taxon>
        <taxon>metagenomes</taxon>
        <taxon>ecological metagenomes</taxon>
    </lineage>
</organism>
<dbReference type="FunFam" id="3.65.10.10:FF:000001">
    <property type="entry name" value="UDP-N-acetylglucosamine 1-carboxyvinyltransferase"/>
    <property type="match status" value="1"/>
</dbReference>
<dbReference type="CDD" id="cd01555">
    <property type="entry name" value="UdpNAET"/>
    <property type="match status" value="1"/>
</dbReference>
<evidence type="ECO:0000256" key="1">
    <source>
        <dbReference type="ARBA" id="ARBA00004496"/>
    </source>
</evidence>
<evidence type="ECO:0000256" key="4">
    <source>
        <dbReference type="ARBA" id="ARBA00022618"/>
    </source>
</evidence>
<evidence type="ECO:0000256" key="6">
    <source>
        <dbReference type="ARBA" id="ARBA00022960"/>
    </source>
</evidence>
<evidence type="ECO:0000256" key="9">
    <source>
        <dbReference type="ARBA" id="ARBA00023316"/>
    </source>
</evidence>
<evidence type="ECO:0000256" key="12">
    <source>
        <dbReference type="ARBA" id="ARBA00039754"/>
    </source>
</evidence>
<comment type="subcellular location">
    <subcellularLocation>
        <location evidence="1">Cytoplasm</location>
    </subcellularLocation>
</comment>
<dbReference type="GO" id="GO:0019277">
    <property type="term" value="P:UDP-N-acetylgalactosamine biosynthetic process"/>
    <property type="evidence" value="ECO:0007669"/>
    <property type="project" value="InterPro"/>
</dbReference>
<evidence type="ECO:0000259" key="16">
    <source>
        <dbReference type="Pfam" id="PF00275"/>
    </source>
</evidence>
<dbReference type="Pfam" id="PF00275">
    <property type="entry name" value="EPSP_synthase"/>
    <property type="match status" value="1"/>
</dbReference>
<dbReference type="NCBIfam" id="NF006873">
    <property type="entry name" value="PRK09369.1"/>
    <property type="match status" value="1"/>
</dbReference>
<comment type="pathway">
    <text evidence="2">Cell wall biogenesis; peptidoglycan biosynthesis.</text>
</comment>
<comment type="similarity">
    <text evidence="10">Belongs to the EPSP synthase family. MurA subfamily.</text>
</comment>
<protein>
    <recommendedName>
        <fullName evidence="12">UDP-N-acetylglucosamine 1-carboxyvinyltransferase</fullName>
        <ecNumber evidence="11">2.5.1.7</ecNumber>
    </recommendedName>
    <alternativeName>
        <fullName evidence="13">Enoylpyruvate transferase</fullName>
    </alternativeName>
    <alternativeName>
        <fullName evidence="14">UDP-N-acetylglucosamine enolpyruvyl transferase</fullName>
    </alternativeName>
</protein>
<dbReference type="HAMAP" id="MF_00111">
    <property type="entry name" value="MurA"/>
    <property type="match status" value="1"/>
</dbReference>
<keyword evidence="7" id="KW-0573">Peptidoglycan synthesis</keyword>
<evidence type="ECO:0000256" key="14">
    <source>
        <dbReference type="ARBA" id="ARBA00042842"/>
    </source>
</evidence>
<dbReference type="InterPro" id="IPR001986">
    <property type="entry name" value="Enolpyruvate_Tfrase_dom"/>
</dbReference>
<dbReference type="InterPro" id="IPR050068">
    <property type="entry name" value="MurA_subfamily"/>
</dbReference>
<dbReference type="GO" id="GO:0008360">
    <property type="term" value="P:regulation of cell shape"/>
    <property type="evidence" value="ECO:0007669"/>
    <property type="project" value="UniProtKB-KW"/>
</dbReference>
<comment type="caution">
    <text evidence="17">The sequence shown here is derived from an EMBL/GenBank/DDBJ whole genome shotgun (WGS) entry which is preliminary data.</text>
</comment>
<evidence type="ECO:0000256" key="15">
    <source>
        <dbReference type="ARBA" id="ARBA00047527"/>
    </source>
</evidence>
<reference evidence="17" key="1">
    <citation type="journal article" date="2015" name="Nature">
        <title>Complex archaea that bridge the gap between prokaryotes and eukaryotes.</title>
        <authorList>
            <person name="Spang A."/>
            <person name="Saw J.H."/>
            <person name="Jorgensen S.L."/>
            <person name="Zaremba-Niedzwiedzka K."/>
            <person name="Martijn J."/>
            <person name="Lind A.E."/>
            <person name="van Eijk R."/>
            <person name="Schleper C."/>
            <person name="Guy L."/>
            <person name="Ettema T.J."/>
        </authorList>
    </citation>
    <scope>NUCLEOTIDE SEQUENCE</scope>
</reference>
<dbReference type="PANTHER" id="PTHR43783">
    <property type="entry name" value="UDP-N-ACETYLGLUCOSAMINE 1-CARBOXYVINYLTRANSFERASE"/>
    <property type="match status" value="1"/>
</dbReference>
<accession>A0A0F9IWJ2</accession>
<evidence type="ECO:0000256" key="8">
    <source>
        <dbReference type="ARBA" id="ARBA00023306"/>
    </source>
</evidence>
<gene>
    <name evidence="17" type="ORF">LCGC14_1529660</name>
</gene>
<dbReference type="InterPro" id="IPR005750">
    <property type="entry name" value="UDP_GlcNAc_COvinyl_MurA"/>
</dbReference>
<evidence type="ECO:0000256" key="7">
    <source>
        <dbReference type="ARBA" id="ARBA00022984"/>
    </source>
</evidence>
<feature type="domain" description="Enolpyruvate transferase" evidence="16">
    <location>
        <begin position="7"/>
        <end position="406"/>
    </location>
</feature>
<evidence type="ECO:0000256" key="13">
    <source>
        <dbReference type="ARBA" id="ARBA00042443"/>
    </source>
</evidence>
<keyword evidence="5" id="KW-0808">Transferase</keyword>
<evidence type="ECO:0000256" key="2">
    <source>
        <dbReference type="ARBA" id="ARBA00004752"/>
    </source>
</evidence>
<dbReference type="GO" id="GO:0071555">
    <property type="term" value="P:cell wall organization"/>
    <property type="evidence" value="ECO:0007669"/>
    <property type="project" value="UniProtKB-KW"/>
</dbReference>
<evidence type="ECO:0000313" key="17">
    <source>
        <dbReference type="EMBL" id="KKM61643.1"/>
    </source>
</evidence>
<dbReference type="Gene3D" id="3.65.10.10">
    <property type="entry name" value="Enolpyruvate transferase domain"/>
    <property type="match status" value="2"/>
</dbReference>
<sequence length="418" mass="45231">MDKFIIKGGFPLKGKLRVNGAKNATLPILAACLLTEGKSHLENVPCLTDIVTMCRVLEELGVKAERENKTVEVDSASLSCWETSYDLVKLMRASILVLGPLLARCRRARVSLPGGCNIGARPVDLHLEGLKQLGASIEVRNGYIEARVKKNLRGANIYLDVPSVGATENIMFAATLAEGTTLIKNPSRDPEVIDVANFLKKMGAHIEGEGTDIVRIDGVKELFPASHSVIPDRIEAGTLLMAAVITKGEVILEHISPNYLGIILDKLRQMGAEVDVDNYTVRVKGDDVLKPIGVKTLPYPGFSTDLQPQITTVVCLAEGTSTITETIFESRFTHIAGLKKMGAQIKREKAKVEVNGVSSFRGASVTAPDIRGGAALVLAGLAAEGMSEVKEINHVDRGYEKLEEKLSKLGARIERMRD</sequence>
<keyword evidence="3" id="KW-0963">Cytoplasm</keyword>
<evidence type="ECO:0000256" key="3">
    <source>
        <dbReference type="ARBA" id="ARBA00022490"/>
    </source>
</evidence>
<keyword evidence="4" id="KW-0132">Cell division</keyword>
<dbReference type="GO" id="GO:0005737">
    <property type="term" value="C:cytoplasm"/>
    <property type="evidence" value="ECO:0007669"/>
    <property type="project" value="UniProtKB-SubCell"/>
</dbReference>
<dbReference type="AlphaFoldDB" id="A0A0F9IWJ2"/>
<dbReference type="PANTHER" id="PTHR43783:SF1">
    <property type="entry name" value="UDP-N-ACETYLGLUCOSAMINE 1-CARBOXYVINYLTRANSFERASE"/>
    <property type="match status" value="1"/>
</dbReference>
<keyword evidence="9" id="KW-0961">Cell wall biogenesis/degradation</keyword>
<dbReference type="NCBIfam" id="TIGR01072">
    <property type="entry name" value="murA"/>
    <property type="match status" value="1"/>
</dbReference>
<dbReference type="EC" id="2.5.1.7" evidence="11"/>
<evidence type="ECO:0000256" key="10">
    <source>
        <dbReference type="ARBA" id="ARBA00038367"/>
    </source>
</evidence>
<dbReference type="GO" id="GO:0008760">
    <property type="term" value="F:UDP-N-acetylglucosamine 1-carboxyvinyltransferase activity"/>
    <property type="evidence" value="ECO:0007669"/>
    <property type="project" value="UniProtKB-EC"/>
</dbReference>
<keyword evidence="8" id="KW-0131">Cell cycle</keyword>
<proteinExistence type="inferred from homology"/>
<evidence type="ECO:0000256" key="11">
    <source>
        <dbReference type="ARBA" id="ARBA00039108"/>
    </source>
</evidence>
<evidence type="ECO:0000256" key="5">
    <source>
        <dbReference type="ARBA" id="ARBA00022679"/>
    </source>
</evidence>
<name>A0A0F9IWJ2_9ZZZZ</name>
<keyword evidence="6" id="KW-0133">Cell shape</keyword>
<dbReference type="GO" id="GO:0009252">
    <property type="term" value="P:peptidoglycan biosynthetic process"/>
    <property type="evidence" value="ECO:0007669"/>
    <property type="project" value="UniProtKB-KW"/>
</dbReference>
<dbReference type="InterPro" id="IPR036968">
    <property type="entry name" value="Enolpyruvate_Tfrase_sf"/>
</dbReference>
<dbReference type="GO" id="GO:0051301">
    <property type="term" value="P:cell division"/>
    <property type="evidence" value="ECO:0007669"/>
    <property type="project" value="UniProtKB-KW"/>
</dbReference>
<dbReference type="EMBL" id="LAZR01011445">
    <property type="protein sequence ID" value="KKM61643.1"/>
    <property type="molecule type" value="Genomic_DNA"/>
</dbReference>
<dbReference type="InterPro" id="IPR013792">
    <property type="entry name" value="RNA3'P_cycl/enolpyr_Trfase_a/b"/>
</dbReference>
<comment type="catalytic activity">
    <reaction evidence="15">
        <text>phosphoenolpyruvate + UDP-N-acetyl-alpha-D-glucosamine = UDP-N-acetyl-3-O-(1-carboxyvinyl)-alpha-D-glucosamine + phosphate</text>
        <dbReference type="Rhea" id="RHEA:18681"/>
        <dbReference type="ChEBI" id="CHEBI:43474"/>
        <dbReference type="ChEBI" id="CHEBI:57705"/>
        <dbReference type="ChEBI" id="CHEBI:58702"/>
        <dbReference type="ChEBI" id="CHEBI:68483"/>
        <dbReference type="EC" id="2.5.1.7"/>
    </reaction>
</comment>